<dbReference type="SMART" id="SM00220">
    <property type="entry name" value="S_TKc"/>
    <property type="match status" value="1"/>
</dbReference>
<evidence type="ECO:0000256" key="7">
    <source>
        <dbReference type="ARBA" id="ARBA00022840"/>
    </source>
</evidence>
<reference evidence="14 15" key="1">
    <citation type="journal article" date="2017" name="Int. J. Syst. Evol. Microbiol.">
        <title>Oleiagrimonas citrea sp. nov., a marine bacterium isolated from tidal flat sediment and emended description of the genus Oleiagrimonas Fang et al. 2015 and Oleiagrimonas soli.</title>
        <authorList>
            <person name="Yang S.H."/>
            <person name="Seo H.S."/>
            <person name="Seong C.N."/>
            <person name="Kwon K.K."/>
        </authorList>
    </citation>
    <scope>NUCLEOTIDE SEQUENCE [LARGE SCALE GENOMIC DNA]</scope>
    <source>
        <strain evidence="14 15">MEBiC09124</strain>
    </source>
</reference>
<dbReference type="PROSITE" id="PS00107">
    <property type="entry name" value="PROTEIN_KINASE_ATP"/>
    <property type="match status" value="1"/>
</dbReference>
<dbReference type="Proteomes" id="UP000541636">
    <property type="component" value="Unassembled WGS sequence"/>
</dbReference>
<keyword evidence="2" id="KW-1003">Cell membrane</keyword>
<evidence type="ECO:0000256" key="5">
    <source>
        <dbReference type="ARBA" id="ARBA00022741"/>
    </source>
</evidence>
<dbReference type="Gene3D" id="6.10.340.10">
    <property type="match status" value="1"/>
</dbReference>
<dbReference type="Gene3D" id="1.10.510.10">
    <property type="entry name" value="Transferase(Phosphotransferase) domain 1"/>
    <property type="match status" value="1"/>
</dbReference>
<evidence type="ECO:0000256" key="4">
    <source>
        <dbReference type="ARBA" id="ARBA00022692"/>
    </source>
</evidence>
<feature type="transmembrane region" description="Helical" evidence="11">
    <location>
        <begin position="461"/>
        <end position="483"/>
    </location>
</feature>
<proteinExistence type="predicted"/>
<feature type="domain" description="Protein kinase" evidence="12">
    <location>
        <begin position="13"/>
        <end position="278"/>
    </location>
</feature>
<dbReference type="InterPro" id="IPR000719">
    <property type="entry name" value="Prot_kinase_dom"/>
</dbReference>
<keyword evidence="7 10" id="KW-0067">ATP-binding</keyword>
<evidence type="ECO:0000259" key="13">
    <source>
        <dbReference type="PROSITE" id="PS50885"/>
    </source>
</evidence>
<dbReference type="CDD" id="cd06225">
    <property type="entry name" value="HAMP"/>
    <property type="match status" value="1"/>
</dbReference>
<evidence type="ECO:0000259" key="12">
    <source>
        <dbReference type="PROSITE" id="PS50011"/>
    </source>
</evidence>
<feature type="domain" description="HAMP" evidence="13">
    <location>
        <begin position="490"/>
        <end position="536"/>
    </location>
</feature>
<dbReference type="PANTHER" id="PTHR43289">
    <property type="entry name" value="MITOGEN-ACTIVATED PROTEIN KINASE KINASE KINASE 20-RELATED"/>
    <property type="match status" value="1"/>
</dbReference>
<gene>
    <name evidence="14" type="ORF">HF690_08815</name>
</gene>
<accession>A0A846ZNB2</accession>
<dbReference type="InterPro" id="IPR029151">
    <property type="entry name" value="Sensor-like_sf"/>
</dbReference>
<evidence type="ECO:0000256" key="10">
    <source>
        <dbReference type="PROSITE-ProRule" id="PRU10141"/>
    </source>
</evidence>
<keyword evidence="8 11" id="KW-1133">Transmembrane helix</keyword>
<dbReference type="InterPro" id="IPR033463">
    <property type="entry name" value="sCache_3"/>
</dbReference>
<keyword evidence="15" id="KW-1185">Reference proteome</keyword>
<dbReference type="PROSITE" id="PS50011">
    <property type="entry name" value="PROTEIN_KINASE_DOM"/>
    <property type="match status" value="1"/>
</dbReference>
<dbReference type="SMART" id="SM00304">
    <property type="entry name" value="HAMP"/>
    <property type="match status" value="1"/>
</dbReference>
<evidence type="ECO:0000313" key="15">
    <source>
        <dbReference type="Proteomes" id="UP000541636"/>
    </source>
</evidence>
<dbReference type="PROSITE" id="PS00108">
    <property type="entry name" value="PROTEIN_KINASE_ST"/>
    <property type="match status" value="1"/>
</dbReference>
<dbReference type="SUPFAM" id="SSF158472">
    <property type="entry name" value="HAMP domain-like"/>
    <property type="match status" value="1"/>
</dbReference>
<dbReference type="SUPFAM" id="SSF56112">
    <property type="entry name" value="Protein kinase-like (PK-like)"/>
    <property type="match status" value="1"/>
</dbReference>
<evidence type="ECO:0000256" key="2">
    <source>
        <dbReference type="ARBA" id="ARBA00022475"/>
    </source>
</evidence>
<evidence type="ECO:0000256" key="3">
    <source>
        <dbReference type="ARBA" id="ARBA00022679"/>
    </source>
</evidence>
<evidence type="ECO:0000256" key="8">
    <source>
        <dbReference type="ARBA" id="ARBA00022989"/>
    </source>
</evidence>
<protein>
    <submittedName>
        <fullName evidence="14">Protein kinase</fullName>
    </submittedName>
</protein>
<dbReference type="InterPro" id="IPR011009">
    <property type="entry name" value="Kinase-like_dom_sf"/>
</dbReference>
<evidence type="ECO:0000256" key="9">
    <source>
        <dbReference type="ARBA" id="ARBA00023136"/>
    </source>
</evidence>
<feature type="binding site" evidence="10">
    <location>
        <position position="42"/>
    </location>
    <ligand>
        <name>ATP</name>
        <dbReference type="ChEBI" id="CHEBI:30616"/>
    </ligand>
</feature>
<evidence type="ECO:0000256" key="1">
    <source>
        <dbReference type="ARBA" id="ARBA00004651"/>
    </source>
</evidence>
<dbReference type="GO" id="GO:0005886">
    <property type="term" value="C:plasma membrane"/>
    <property type="evidence" value="ECO:0007669"/>
    <property type="project" value="UniProtKB-SubCell"/>
</dbReference>
<keyword evidence="3" id="KW-0808">Transferase</keyword>
<organism evidence="14 15">
    <name type="scientific">Oleiagrimonas citrea</name>
    <dbReference type="NCBI Taxonomy" id="1665687"/>
    <lineage>
        <taxon>Bacteria</taxon>
        <taxon>Pseudomonadati</taxon>
        <taxon>Pseudomonadota</taxon>
        <taxon>Gammaproteobacteria</taxon>
        <taxon>Lysobacterales</taxon>
        <taxon>Rhodanobacteraceae</taxon>
        <taxon>Oleiagrimonas</taxon>
    </lineage>
</organism>
<dbReference type="PANTHER" id="PTHR43289:SF6">
    <property type="entry name" value="SERINE_THREONINE-PROTEIN KINASE NEKL-3"/>
    <property type="match status" value="1"/>
</dbReference>
<dbReference type="AlphaFoldDB" id="A0A846ZNB2"/>
<dbReference type="EMBL" id="JAAZQD010000003">
    <property type="protein sequence ID" value="NKZ39050.1"/>
    <property type="molecule type" value="Genomic_DNA"/>
</dbReference>
<keyword evidence="5 10" id="KW-0547">Nucleotide-binding</keyword>
<dbReference type="Pfam" id="PF00672">
    <property type="entry name" value="HAMP"/>
    <property type="match status" value="1"/>
</dbReference>
<dbReference type="SUPFAM" id="SSF103190">
    <property type="entry name" value="Sensory domain-like"/>
    <property type="match status" value="1"/>
</dbReference>
<comment type="subcellular location">
    <subcellularLocation>
        <location evidence="1">Cell membrane</location>
        <topology evidence="1">Multi-pass membrane protein</topology>
    </subcellularLocation>
</comment>
<keyword evidence="4 11" id="KW-0812">Transmembrane</keyword>
<comment type="caution">
    <text evidence="14">The sequence shown here is derived from an EMBL/GenBank/DDBJ whole genome shotgun (WGS) entry which is preliminary data.</text>
</comment>
<dbReference type="Pfam" id="PF00069">
    <property type="entry name" value="Pkinase"/>
    <property type="match status" value="1"/>
</dbReference>
<dbReference type="InterPro" id="IPR017441">
    <property type="entry name" value="Protein_kinase_ATP_BS"/>
</dbReference>
<evidence type="ECO:0000256" key="6">
    <source>
        <dbReference type="ARBA" id="ARBA00022777"/>
    </source>
</evidence>
<dbReference type="RefSeq" id="WP_168609184.1">
    <property type="nucleotide sequence ID" value="NZ_JAAZQD010000003.1"/>
</dbReference>
<dbReference type="CDD" id="cd14014">
    <property type="entry name" value="STKc_PknB_like"/>
    <property type="match status" value="1"/>
</dbReference>
<feature type="transmembrane region" description="Helical" evidence="11">
    <location>
        <begin position="302"/>
        <end position="322"/>
    </location>
</feature>
<dbReference type="GO" id="GO:0004674">
    <property type="term" value="F:protein serine/threonine kinase activity"/>
    <property type="evidence" value="ECO:0007669"/>
    <property type="project" value="TreeGrafter"/>
</dbReference>
<evidence type="ECO:0000256" key="11">
    <source>
        <dbReference type="SAM" id="Phobius"/>
    </source>
</evidence>
<keyword evidence="6 14" id="KW-0418">Kinase</keyword>
<dbReference type="Gene3D" id="3.30.200.20">
    <property type="entry name" value="Phosphorylase Kinase, domain 1"/>
    <property type="match status" value="1"/>
</dbReference>
<sequence>MIDEALPAQVGRYRIEGILGEGASAVVYAGFDPDIERRVAIKCLHREVAADAGYRRRFQVEARAAGHLNHPHLVTIFDTGETDDGRPYIAMERLTGDALSTRVEKEGPPSLPVIMNMAVQIADALDYAHGEGIVHHDIKPENIMFMEGWKHAKLSDFGIAERRGVPRDAEGGEQRRVIGGTPSFMALERLEGHRADARSDLFSLGVVLFWLVTGKLPWQETGDVQRLIKERKRNPQPSIEPRDPSTPSILIGIVRTLLAQAPDARYQSARELIDDLKLAQREYTRLQENPLTGRIISLRVRWASMLGVTLTLVLLVGLAAIYGKQRTAVTGLGLDYGSSLGRMIAHESAENLLLGDRAATRALVEDIARNRQIHYIAIAGRDGQTIASTIRSEVGKPLPALNADDYLSREDEVDSYHSHVHGERDAMLLFATPIRYQDKVVGHLRLGVSSAPLVAAQHTTLWVIAIVLGVTLIAVIGAAYWLFRRPLILLDLLSEAMLRVARGDFKYRIRLVRRDELGRLFTAFNLMNQSLHARLRASDRHAPRRTAERAVQTTQILPVPEETPENAET</sequence>
<name>A0A846ZNB2_9GAMM</name>
<dbReference type="InterPro" id="IPR003660">
    <property type="entry name" value="HAMP_dom"/>
</dbReference>
<dbReference type="GO" id="GO:0005524">
    <property type="term" value="F:ATP binding"/>
    <property type="evidence" value="ECO:0007669"/>
    <property type="project" value="UniProtKB-UniRule"/>
</dbReference>
<evidence type="ECO:0000313" key="14">
    <source>
        <dbReference type="EMBL" id="NKZ39050.1"/>
    </source>
</evidence>
<dbReference type="Gene3D" id="3.30.450.20">
    <property type="entry name" value="PAS domain"/>
    <property type="match status" value="1"/>
</dbReference>
<dbReference type="PROSITE" id="PS50885">
    <property type="entry name" value="HAMP"/>
    <property type="match status" value="1"/>
</dbReference>
<dbReference type="Pfam" id="PF17203">
    <property type="entry name" value="sCache_3_2"/>
    <property type="match status" value="1"/>
</dbReference>
<keyword evidence="9 11" id="KW-0472">Membrane</keyword>
<dbReference type="InterPro" id="IPR008271">
    <property type="entry name" value="Ser/Thr_kinase_AS"/>
</dbReference>
<dbReference type="GO" id="GO:0007165">
    <property type="term" value="P:signal transduction"/>
    <property type="evidence" value="ECO:0007669"/>
    <property type="project" value="InterPro"/>
</dbReference>